<name>A0A1K1T2C9_9BACT</name>
<dbReference type="EMBL" id="CP140154">
    <property type="protein sequence ID" value="WQG90443.1"/>
    <property type="molecule type" value="Genomic_DNA"/>
</dbReference>
<dbReference type="EMBL" id="FPIZ01000051">
    <property type="protein sequence ID" value="SFW90660.1"/>
    <property type="molecule type" value="Genomic_DNA"/>
</dbReference>
<dbReference type="InterPro" id="IPR002514">
    <property type="entry name" value="Transposase_8"/>
</dbReference>
<dbReference type="STRING" id="1004.SAMN05661012_06655"/>
<evidence type="ECO:0000313" key="4">
    <source>
        <dbReference type="EMBL" id="WQG90424.1"/>
    </source>
</evidence>
<dbReference type="Proteomes" id="UP001326715">
    <property type="component" value="Chromosome"/>
</dbReference>
<reference evidence="2 6" key="1">
    <citation type="submission" date="2016-11" db="EMBL/GenBank/DDBJ databases">
        <authorList>
            <person name="Jaros S."/>
            <person name="Januszkiewicz K."/>
            <person name="Wedrychowicz H."/>
        </authorList>
    </citation>
    <scope>NUCLEOTIDE SEQUENCE [LARGE SCALE GENOMIC DNA]</scope>
    <source>
        <strain evidence="2 6">DSM 784</strain>
    </source>
</reference>
<dbReference type="Gene3D" id="1.10.10.10">
    <property type="entry name" value="Winged helix-like DNA-binding domain superfamily/Winged helix DNA-binding domain"/>
    <property type="match status" value="1"/>
</dbReference>
<dbReference type="EMBL" id="CP140154">
    <property type="protein sequence ID" value="WQG87964.1"/>
    <property type="molecule type" value="Genomic_DNA"/>
</dbReference>
<dbReference type="AlphaFoldDB" id="A0A1K1T2C9"/>
<dbReference type="RefSeq" id="WP_072366656.1">
    <property type="nucleotide sequence ID" value="NZ_CBHWAX010000317.1"/>
</dbReference>
<gene>
    <name evidence="2" type="ORF">SAMN05661012_06655</name>
    <name evidence="4" type="ORF">SR876_02875</name>
    <name evidence="5" type="ORF">SR876_02970</name>
    <name evidence="3" type="ORF">SR876_23845</name>
</gene>
<feature type="coiled-coil region" evidence="1">
    <location>
        <begin position="63"/>
        <end position="93"/>
    </location>
</feature>
<dbReference type="InterPro" id="IPR009057">
    <property type="entry name" value="Homeodomain-like_sf"/>
</dbReference>
<evidence type="ECO:0000313" key="2">
    <source>
        <dbReference type="EMBL" id="SFW90660.1"/>
    </source>
</evidence>
<dbReference type="GO" id="GO:0003677">
    <property type="term" value="F:DNA binding"/>
    <property type="evidence" value="ECO:0007669"/>
    <property type="project" value="InterPro"/>
</dbReference>
<dbReference type="Proteomes" id="UP000183788">
    <property type="component" value="Unassembled WGS sequence"/>
</dbReference>
<sequence>MTKQSRRKFTGDFKAKVVMEALKERSTVEELAKKYDLHPTQINTWKREAAAKLASAFDSESGNKQQEQQADQLEKLYAQIGQLKVENDFLKKKL</sequence>
<dbReference type="GO" id="GO:0004803">
    <property type="term" value="F:transposase activity"/>
    <property type="evidence" value="ECO:0007669"/>
    <property type="project" value="InterPro"/>
</dbReference>
<dbReference type="OrthoDB" id="291972at2"/>
<dbReference type="EMBL" id="CP140154">
    <property type="protein sequence ID" value="WQG90424.1"/>
    <property type="molecule type" value="Genomic_DNA"/>
</dbReference>
<reference evidence="3 7" key="2">
    <citation type="submission" date="2023-11" db="EMBL/GenBank/DDBJ databases">
        <title>MicrobeMod: A computational toolkit for identifying prokaryotic methylation and restriction-modification with nanopore sequencing.</title>
        <authorList>
            <person name="Crits-Christoph A."/>
            <person name="Kang S.C."/>
            <person name="Lee H."/>
            <person name="Ostrov N."/>
        </authorList>
    </citation>
    <scope>NUCLEOTIDE SEQUENCE [LARGE SCALE GENOMIC DNA]</scope>
    <source>
        <strain evidence="3 7">ATCC 23090</strain>
    </source>
</reference>
<evidence type="ECO:0000313" key="5">
    <source>
        <dbReference type="EMBL" id="WQG90443.1"/>
    </source>
</evidence>
<dbReference type="SUPFAM" id="SSF46689">
    <property type="entry name" value="Homeodomain-like"/>
    <property type="match status" value="1"/>
</dbReference>
<keyword evidence="1" id="KW-0175">Coiled coil</keyword>
<organism evidence="2 6">
    <name type="scientific">Chitinophaga sancti</name>
    <dbReference type="NCBI Taxonomy" id="1004"/>
    <lineage>
        <taxon>Bacteria</taxon>
        <taxon>Pseudomonadati</taxon>
        <taxon>Bacteroidota</taxon>
        <taxon>Chitinophagia</taxon>
        <taxon>Chitinophagales</taxon>
        <taxon>Chitinophagaceae</taxon>
        <taxon>Chitinophaga</taxon>
    </lineage>
</organism>
<accession>A0A1K1T2C9</accession>
<proteinExistence type="predicted"/>
<dbReference type="Pfam" id="PF01527">
    <property type="entry name" value="HTH_Tnp_1"/>
    <property type="match status" value="1"/>
</dbReference>
<protein>
    <submittedName>
        <fullName evidence="2">Transposase</fullName>
    </submittedName>
</protein>
<evidence type="ECO:0000313" key="3">
    <source>
        <dbReference type="EMBL" id="WQG87964.1"/>
    </source>
</evidence>
<keyword evidence="7" id="KW-1185">Reference proteome</keyword>
<evidence type="ECO:0000256" key="1">
    <source>
        <dbReference type="SAM" id="Coils"/>
    </source>
</evidence>
<evidence type="ECO:0000313" key="6">
    <source>
        <dbReference type="Proteomes" id="UP000183788"/>
    </source>
</evidence>
<dbReference type="InterPro" id="IPR036388">
    <property type="entry name" value="WH-like_DNA-bd_sf"/>
</dbReference>
<evidence type="ECO:0000313" key="7">
    <source>
        <dbReference type="Proteomes" id="UP001326715"/>
    </source>
</evidence>
<dbReference type="GO" id="GO:0006313">
    <property type="term" value="P:DNA transposition"/>
    <property type="evidence" value="ECO:0007669"/>
    <property type="project" value="InterPro"/>
</dbReference>